<dbReference type="AlphaFoldDB" id="A0ABD5P895"/>
<dbReference type="Gene3D" id="3.30.1860.10">
    <property type="entry name" value="uncharacterized conserved protein from methanopyrus kandleri domain like"/>
    <property type="match status" value="1"/>
</dbReference>
<accession>A0ABD5P895</accession>
<dbReference type="Pfam" id="PF04242">
    <property type="entry name" value="DUF424"/>
    <property type="match status" value="1"/>
</dbReference>
<dbReference type="RefSeq" id="WP_267621891.1">
    <property type="nucleotide sequence ID" value="NZ_JAODIW010000006.1"/>
</dbReference>
<keyword evidence="2" id="KW-1185">Reference proteome</keyword>
<dbReference type="Proteomes" id="UP001595921">
    <property type="component" value="Unassembled WGS sequence"/>
</dbReference>
<name>A0ABD5P895_9EURY</name>
<organism evidence="1 2">
    <name type="scientific">Halobium salinum</name>
    <dbReference type="NCBI Taxonomy" id="1364940"/>
    <lineage>
        <taxon>Archaea</taxon>
        <taxon>Methanobacteriati</taxon>
        <taxon>Methanobacteriota</taxon>
        <taxon>Stenosarchaea group</taxon>
        <taxon>Halobacteria</taxon>
        <taxon>Halobacteriales</taxon>
        <taxon>Haloferacaceae</taxon>
        <taxon>Halobium</taxon>
    </lineage>
</organism>
<evidence type="ECO:0000313" key="2">
    <source>
        <dbReference type="Proteomes" id="UP001595921"/>
    </source>
</evidence>
<reference evidence="1 2" key="1">
    <citation type="journal article" date="2019" name="Int. J. Syst. Evol. Microbiol.">
        <title>The Global Catalogue of Microorganisms (GCM) 10K type strain sequencing project: providing services to taxonomists for standard genome sequencing and annotation.</title>
        <authorList>
            <consortium name="The Broad Institute Genomics Platform"/>
            <consortium name="The Broad Institute Genome Sequencing Center for Infectious Disease"/>
            <person name="Wu L."/>
            <person name="Ma J."/>
        </authorList>
    </citation>
    <scope>NUCLEOTIDE SEQUENCE [LARGE SCALE GENOMIC DNA]</scope>
    <source>
        <strain evidence="1 2">CGMCC 1.12553</strain>
    </source>
</reference>
<protein>
    <submittedName>
        <fullName evidence="1">DUF424 domain-containing protein</fullName>
    </submittedName>
</protein>
<comment type="caution">
    <text evidence="1">The sequence shown here is derived from an EMBL/GenBank/DDBJ whole genome shotgun (WGS) entry which is preliminary data.</text>
</comment>
<proteinExistence type="predicted"/>
<evidence type="ECO:0000313" key="1">
    <source>
        <dbReference type="EMBL" id="MFC4356943.1"/>
    </source>
</evidence>
<gene>
    <name evidence="1" type="ORF">ACFO0N_03155</name>
</gene>
<dbReference type="EMBL" id="JBHSDS010000003">
    <property type="protein sequence ID" value="MFC4356943.1"/>
    <property type="molecule type" value="Genomic_DNA"/>
</dbReference>
<sequence>MLLRERDTGKGLLVSVCDADCLGETYEAGEVSLTVEEGFYGGEEAREADAEAVVQSLTRANVANIVGEEAVGVAVEAGLVDEETVLELDGTRHAQLLWLR</sequence>
<dbReference type="InterPro" id="IPR007355">
    <property type="entry name" value="DUF424"/>
</dbReference>